<dbReference type="AlphaFoldDB" id="A0A1Y4T1A1"/>
<dbReference type="InterPro" id="IPR008878">
    <property type="entry name" value="Transposase_IS66_Orf2"/>
</dbReference>
<evidence type="ECO:0008006" key="3">
    <source>
        <dbReference type="Google" id="ProtNLM"/>
    </source>
</evidence>
<name>A0A1Y4T1A1_9FIRM</name>
<sequence length="58" mass="6608">MIGDISKAEHIYIAVGYTDMRKQIDGLSAIVQHNFNLDPFSNSVFLFCVIICNELHHQ</sequence>
<accession>A0A1Y4T1A1</accession>
<dbReference type="Pfam" id="PF05717">
    <property type="entry name" value="TnpB_IS66"/>
    <property type="match status" value="1"/>
</dbReference>
<keyword evidence="2" id="KW-1185">Reference proteome</keyword>
<dbReference type="RefSeq" id="WP_087357256.1">
    <property type="nucleotide sequence ID" value="NZ_NFLJ01000005.1"/>
</dbReference>
<reference evidence="1 2" key="1">
    <citation type="journal article" date="2018" name="BMC Genomics">
        <title>Whole genome sequencing and function prediction of 133 gut anaerobes isolated from chicken caecum in pure cultures.</title>
        <authorList>
            <person name="Medvecky M."/>
            <person name="Cejkova D."/>
            <person name="Polansky O."/>
            <person name="Karasova D."/>
            <person name="Kubasova T."/>
            <person name="Cizek A."/>
            <person name="Rychlik I."/>
        </authorList>
    </citation>
    <scope>NUCLEOTIDE SEQUENCE [LARGE SCALE GENOMIC DNA]</scope>
    <source>
        <strain evidence="1 2">An13</strain>
    </source>
</reference>
<dbReference type="OrthoDB" id="4956084at2"/>
<dbReference type="Proteomes" id="UP000195305">
    <property type="component" value="Unassembled WGS sequence"/>
</dbReference>
<gene>
    <name evidence="1" type="ORF">B5E75_02680</name>
</gene>
<protein>
    <recommendedName>
        <fullName evidence="3">Transposase</fullName>
    </recommendedName>
</protein>
<organism evidence="1 2">
    <name type="scientific">Massilimicrobiota timonensis</name>
    <dbReference type="NCBI Taxonomy" id="1776392"/>
    <lineage>
        <taxon>Bacteria</taxon>
        <taxon>Bacillati</taxon>
        <taxon>Bacillota</taxon>
        <taxon>Erysipelotrichia</taxon>
        <taxon>Erysipelotrichales</taxon>
        <taxon>Erysipelotrichaceae</taxon>
        <taxon>Massilimicrobiota</taxon>
    </lineage>
</organism>
<comment type="caution">
    <text evidence="1">The sequence shown here is derived from an EMBL/GenBank/DDBJ whole genome shotgun (WGS) entry which is preliminary data.</text>
</comment>
<proteinExistence type="predicted"/>
<dbReference type="EMBL" id="NFLJ01000005">
    <property type="protein sequence ID" value="OUQ35957.1"/>
    <property type="molecule type" value="Genomic_DNA"/>
</dbReference>
<evidence type="ECO:0000313" key="1">
    <source>
        <dbReference type="EMBL" id="OUQ35957.1"/>
    </source>
</evidence>
<evidence type="ECO:0000313" key="2">
    <source>
        <dbReference type="Proteomes" id="UP000195305"/>
    </source>
</evidence>